<reference evidence="2" key="1">
    <citation type="journal article" date="2015" name="Nature">
        <title>Complex archaea that bridge the gap between prokaryotes and eukaryotes.</title>
        <authorList>
            <person name="Spang A."/>
            <person name="Saw J.H."/>
            <person name="Jorgensen S.L."/>
            <person name="Zaremba-Niedzwiedzka K."/>
            <person name="Martijn J."/>
            <person name="Lind A.E."/>
            <person name="van Eijk R."/>
            <person name="Schleper C."/>
            <person name="Guy L."/>
            <person name="Ettema T.J."/>
        </authorList>
    </citation>
    <scope>NUCLEOTIDE SEQUENCE</scope>
</reference>
<dbReference type="EMBL" id="LAZR01019231">
    <property type="protein sequence ID" value="KKL93277.1"/>
    <property type="molecule type" value="Genomic_DNA"/>
</dbReference>
<feature type="transmembrane region" description="Helical" evidence="1">
    <location>
        <begin position="35"/>
        <end position="52"/>
    </location>
</feature>
<evidence type="ECO:0000313" key="2">
    <source>
        <dbReference type="EMBL" id="KKL93277.1"/>
    </source>
</evidence>
<sequence>MPISTTTFNERLVRLEDRAKKDHGKRRGAKRGRKGLVLLVAIGVLVAGASIAQESMPQVRAWAGAALEHVSALLPR</sequence>
<accession>A0A0F9J292</accession>
<proteinExistence type="predicted"/>
<evidence type="ECO:0000256" key="1">
    <source>
        <dbReference type="SAM" id="Phobius"/>
    </source>
</evidence>
<keyword evidence="1" id="KW-0812">Transmembrane</keyword>
<protein>
    <submittedName>
        <fullName evidence="2">Uncharacterized protein</fullName>
    </submittedName>
</protein>
<gene>
    <name evidence="2" type="ORF">LCGC14_1876280</name>
</gene>
<comment type="caution">
    <text evidence="2">The sequence shown here is derived from an EMBL/GenBank/DDBJ whole genome shotgun (WGS) entry which is preliminary data.</text>
</comment>
<keyword evidence="1" id="KW-0472">Membrane</keyword>
<keyword evidence="1" id="KW-1133">Transmembrane helix</keyword>
<dbReference type="AlphaFoldDB" id="A0A0F9J292"/>
<organism evidence="2">
    <name type="scientific">marine sediment metagenome</name>
    <dbReference type="NCBI Taxonomy" id="412755"/>
    <lineage>
        <taxon>unclassified sequences</taxon>
        <taxon>metagenomes</taxon>
        <taxon>ecological metagenomes</taxon>
    </lineage>
</organism>
<name>A0A0F9J292_9ZZZZ</name>